<keyword evidence="13" id="KW-1185">Reference proteome</keyword>
<dbReference type="InterPro" id="IPR052056">
    <property type="entry name" value="Mono-ARTD/PARP"/>
</dbReference>
<dbReference type="GeneTree" id="ENSGT00940000154311"/>
<organism evidence="12 13">
    <name type="scientific">Hucho hucho</name>
    <name type="common">huchen</name>
    <dbReference type="NCBI Taxonomy" id="62062"/>
    <lineage>
        <taxon>Eukaryota</taxon>
        <taxon>Metazoa</taxon>
        <taxon>Chordata</taxon>
        <taxon>Craniata</taxon>
        <taxon>Vertebrata</taxon>
        <taxon>Euteleostomi</taxon>
        <taxon>Actinopterygii</taxon>
        <taxon>Neopterygii</taxon>
        <taxon>Teleostei</taxon>
        <taxon>Protacanthopterygii</taxon>
        <taxon>Salmoniformes</taxon>
        <taxon>Salmonidae</taxon>
        <taxon>Salmoninae</taxon>
        <taxon>Hucho</taxon>
    </lineage>
</organism>
<sequence length="659" mass="73578">MSLVCVHASFLRVVEVSIELKAYLPLFISFYTTYFLLLGLFSKVTSSSGMHETKMGGVVIQVVTGDITKETTDVIVNSTNNTFNLKTGVSKAILDAAGPTVEAECQQLSAQPIKDMILTEPGNLQSKRILHLVGISDPQNIQECVKGALKMCARKDFKSISFPAFGTGQGNVQVSQVADAMLDALVEVVSKKSVNTLRLVRIVIFQTAMLTEFYNSMLKKEGTDAQEEDDTDAQEAVTDLQEQGSLFKPFENIGTKIKSLFIRSKDDKPQNHERFVFMNKEVDPTCFHICGDSQAKVDEAKQWVKDLILKEQNSTSITDNAIINLSNSDRQRISNMINTMGVRVEQESSKDKLTIVGITKDVLKVTTEIQKMLHRVRSEEELNRSAELASTVVEWQYQHQGGQYQSFDLIHNFHLEQANESKKQHVKVTIQGLMYKVTLPNGPATDSHGNSLDIRRIDKAAHDSLPQYWDAMPDNSLCQSFPIQPATSEHDEVLGLFLSTCQNTVLKIERIQNPSLWRSLQIKKQEMDSKNGHQNNEKRLFHGTCPLIIDKINANGFNRSYAGKNAAAYGNGTYFAVEASYSADDTYSVPDSQGQKHMYLCHVLTGDFTEGQQDMIVPPAKSKSTTQLYDSVTDDPTAPSMFIVFNDIQAYPAYLITFI</sequence>
<protein>
    <recommendedName>
        <fullName evidence="7">Poly [ADP-ribose] polymerase</fullName>
        <shortName evidence="7">PARP</shortName>
        <ecNumber evidence="7">2.4.2.-</ecNumber>
    </recommendedName>
</protein>
<dbReference type="CDD" id="cd02903">
    <property type="entry name" value="Macro_BAL-like"/>
    <property type="match status" value="1"/>
</dbReference>
<dbReference type="InterPro" id="IPR004170">
    <property type="entry name" value="WWE_dom"/>
</dbReference>
<keyword evidence="2 7" id="KW-0328">Glycosyltransferase</keyword>
<evidence type="ECO:0000259" key="10">
    <source>
        <dbReference type="PROSITE" id="PS51059"/>
    </source>
</evidence>
<dbReference type="SUPFAM" id="SSF117839">
    <property type="entry name" value="WWE domain"/>
    <property type="match status" value="1"/>
</dbReference>
<accession>A0A4W5M1C6</accession>
<dbReference type="PROSITE" id="PS51154">
    <property type="entry name" value="MACRO"/>
    <property type="match status" value="1"/>
</dbReference>
<dbReference type="Pfam" id="PF01661">
    <property type="entry name" value="Macro"/>
    <property type="match status" value="1"/>
</dbReference>
<keyword evidence="4 7" id="KW-0520">NAD</keyword>
<feature type="domain" description="WWE" evidence="9">
    <location>
        <begin position="381"/>
        <end position="459"/>
    </location>
</feature>
<reference evidence="13" key="1">
    <citation type="submission" date="2018-06" db="EMBL/GenBank/DDBJ databases">
        <title>Genome assembly of Danube salmon.</title>
        <authorList>
            <person name="Macqueen D.J."/>
            <person name="Gundappa M.K."/>
        </authorList>
    </citation>
    <scope>NUCLEOTIDE SEQUENCE [LARGE SCALE GENOMIC DNA]</scope>
</reference>
<evidence type="ECO:0000313" key="12">
    <source>
        <dbReference type="Ensembl" id="ENSHHUP00000032486.1"/>
    </source>
</evidence>
<keyword evidence="8" id="KW-0472">Membrane</keyword>
<dbReference type="PROSITE" id="PS50918">
    <property type="entry name" value="WWE"/>
    <property type="match status" value="1"/>
</dbReference>
<evidence type="ECO:0000259" key="9">
    <source>
        <dbReference type="PROSITE" id="PS50918"/>
    </source>
</evidence>
<dbReference type="AlphaFoldDB" id="A0A4W5M1C6"/>
<dbReference type="GO" id="GO:0010629">
    <property type="term" value="P:negative regulation of gene expression"/>
    <property type="evidence" value="ECO:0007669"/>
    <property type="project" value="TreeGrafter"/>
</dbReference>
<comment type="similarity">
    <text evidence="6">Belongs to the ARTD/PARP family.</text>
</comment>
<dbReference type="Gene3D" id="3.90.228.10">
    <property type="match status" value="1"/>
</dbReference>
<dbReference type="PANTHER" id="PTHR14453:SF89">
    <property type="entry name" value="PROTEIN MONO-ADP-RIBOSYLTRANSFERASE PARP14"/>
    <property type="match status" value="1"/>
</dbReference>
<proteinExistence type="inferred from homology"/>
<feature type="domain" description="Macro" evidence="11">
    <location>
        <begin position="47"/>
        <end position="221"/>
    </location>
</feature>
<evidence type="ECO:0000256" key="5">
    <source>
        <dbReference type="ARBA" id="ARBA00023242"/>
    </source>
</evidence>
<dbReference type="GO" id="GO:0003714">
    <property type="term" value="F:transcription corepressor activity"/>
    <property type="evidence" value="ECO:0007669"/>
    <property type="project" value="TreeGrafter"/>
</dbReference>
<dbReference type="InterPro" id="IPR037197">
    <property type="entry name" value="WWE_dom_sf"/>
</dbReference>
<comment type="subcellular location">
    <subcellularLocation>
        <location evidence="1">Nucleus</location>
    </subcellularLocation>
</comment>
<dbReference type="CDD" id="cd01439">
    <property type="entry name" value="TCCD_inducible_PARP_like"/>
    <property type="match status" value="1"/>
</dbReference>
<dbReference type="Gene3D" id="3.30.720.50">
    <property type="match status" value="1"/>
</dbReference>
<dbReference type="Pfam" id="PF22005">
    <property type="entry name" value="WWE_1"/>
    <property type="match status" value="1"/>
</dbReference>
<dbReference type="SUPFAM" id="SSF56399">
    <property type="entry name" value="ADP-ribosylation"/>
    <property type="match status" value="1"/>
</dbReference>
<dbReference type="GO" id="GO:0005737">
    <property type="term" value="C:cytoplasm"/>
    <property type="evidence" value="ECO:0007669"/>
    <property type="project" value="TreeGrafter"/>
</dbReference>
<evidence type="ECO:0000256" key="7">
    <source>
        <dbReference type="RuleBase" id="RU362114"/>
    </source>
</evidence>
<dbReference type="EC" id="2.4.2.-" evidence="7"/>
<keyword evidence="3 7" id="KW-0808">Transferase</keyword>
<dbReference type="InterPro" id="IPR012317">
    <property type="entry name" value="Poly(ADP-ribose)pol_cat_dom"/>
</dbReference>
<dbReference type="Proteomes" id="UP000314982">
    <property type="component" value="Unassembled WGS sequence"/>
</dbReference>
<evidence type="ECO:0000256" key="8">
    <source>
        <dbReference type="SAM" id="Phobius"/>
    </source>
</evidence>
<dbReference type="Pfam" id="PF23254">
    <property type="entry name" value="KH_PARP14_8"/>
    <property type="match status" value="1"/>
</dbReference>
<dbReference type="FunFam" id="3.90.228.10:FF:000008">
    <property type="entry name" value="Poly [ADP-ribose] polymerase"/>
    <property type="match status" value="1"/>
</dbReference>
<dbReference type="GO" id="GO:1990404">
    <property type="term" value="F:NAD+-protein mono-ADP-ribosyltransferase activity"/>
    <property type="evidence" value="ECO:0007669"/>
    <property type="project" value="TreeGrafter"/>
</dbReference>
<dbReference type="InterPro" id="IPR043472">
    <property type="entry name" value="Macro_dom-like"/>
</dbReference>
<dbReference type="InterPro" id="IPR057049">
    <property type="entry name" value="PARP14_KH_8"/>
</dbReference>
<dbReference type="InterPro" id="IPR002589">
    <property type="entry name" value="Macro_dom"/>
</dbReference>
<evidence type="ECO:0000313" key="13">
    <source>
        <dbReference type="Proteomes" id="UP000314982"/>
    </source>
</evidence>
<dbReference type="GO" id="GO:0005634">
    <property type="term" value="C:nucleus"/>
    <property type="evidence" value="ECO:0007669"/>
    <property type="project" value="UniProtKB-SubCell"/>
</dbReference>
<dbReference type="PANTHER" id="PTHR14453">
    <property type="entry name" value="PARP/ZINC FINGER CCCH TYPE DOMAIN CONTAINING PROTEIN"/>
    <property type="match status" value="1"/>
</dbReference>
<feature type="domain" description="PARP catalytic" evidence="10">
    <location>
        <begin position="463"/>
        <end position="659"/>
    </location>
</feature>
<dbReference type="Gene3D" id="3.40.220.10">
    <property type="entry name" value="Leucine Aminopeptidase, subunit E, domain 1"/>
    <property type="match status" value="1"/>
</dbReference>
<dbReference type="GO" id="GO:0070212">
    <property type="term" value="P:protein poly-ADP-ribosylation"/>
    <property type="evidence" value="ECO:0007669"/>
    <property type="project" value="TreeGrafter"/>
</dbReference>
<dbReference type="Pfam" id="PF00644">
    <property type="entry name" value="PARP"/>
    <property type="match status" value="1"/>
</dbReference>
<dbReference type="SMART" id="SM00506">
    <property type="entry name" value="A1pp"/>
    <property type="match status" value="1"/>
</dbReference>
<evidence type="ECO:0000259" key="11">
    <source>
        <dbReference type="PROSITE" id="PS51154"/>
    </source>
</evidence>
<feature type="transmembrane region" description="Helical" evidence="8">
    <location>
        <begin position="22"/>
        <end position="41"/>
    </location>
</feature>
<name>A0A4W5M1C6_9TELE</name>
<evidence type="ECO:0000256" key="4">
    <source>
        <dbReference type="ARBA" id="ARBA00023027"/>
    </source>
</evidence>
<dbReference type="PROSITE" id="PS51059">
    <property type="entry name" value="PARP_CATALYTIC"/>
    <property type="match status" value="1"/>
</dbReference>
<reference evidence="12" key="2">
    <citation type="submission" date="2025-08" db="UniProtKB">
        <authorList>
            <consortium name="Ensembl"/>
        </authorList>
    </citation>
    <scope>IDENTIFICATION</scope>
</reference>
<evidence type="ECO:0000256" key="3">
    <source>
        <dbReference type="ARBA" id="ARBA00022679"/>
    </source>
</evidence>
<dbReference type="Ensembl" id="ENSHHUT00000033817.1">
    <property type="protein sequence ID" value="ENSHHUP00000032486.1"/>
    <property type="gene ID" value="ENSHHUG00000020594.1"/>
</dbReference>
<dbReference type="GO" id="GO:0003950">
    <property type="term" value="F:NAD+ poly-ADP-ribosyltransferase activity"/>
    <property type="evidence" value="ECO:0007669"/>
    <property type="project" value="UniProtKB-UniRule"/>
</dbReference>
<keyword evidence="8" id="KW-1133">Transmembrane helix</keyword>
<keyword evidence="8" id="KW-0812">Transmembrane</keyword>
<reference evidence="12" key="3">
    <citation type="submission" date="2025-09" db="UniProtKB">
        <authorList>
            <consortium name="Ensembl"/>
        </authorList>
    </citation>
    <scope>IDENTIFICATION</scope>
</reference>
<dbReference type="STRING" id="62062.ENSHHUP00000032486"/>
<evidence type="ECO:0000256" key="6">
    <source>
        <dbReference type="ARBA" id="ARBA00024347"/>
    </source>
</evidence>
<evidence type="ECO:0000256" key="2">
    <source>
        <dbReference type="ARBA" id="ARBA00022676"/>
    </source>
</evidence>
<keyword evidence="5" id="KW-0539">Nucleus</keyword>
<evidence type="ECO:0000256" key="1">
    <source>
        <dbReference type="ARBA" id="ARBA00004123"/>
    </source>
</evidence>
<dbReference type="InterPro" id="IPR054596">
    <property type="entry name" value="PARP14_WWE"/>
</dbReference>
<dbReference type="SUPFAM" id="SSF52949">
    <property type="entry name" value="Macro domain-like"/>
    <property type="match status" value="1"/>
</dbReference>